<evidence type="ECO:0000313" key="9">
    <source>
        <dbReference type="Proteomes" id="UP000011239"/>
    </source>
</evidence>
<dbReference type="RefSeq" id="YP_003358191.1">
    <property type="nucleotide sequence ID" value="NC_013668.3"/>
</dbReference>
<evidence type="ECO:0000313" key="7">
    <source>
        <dbReference type="EMBL" id="QRM16998.1"/>
    </source>
</evidence>
<dbReference type="KEGG" id="vg:8683484"/>
<evidence type="ECO:0000313" key="2">
    <source>
        <dbReference type="EMBL" id="QRM16345.1"/>
    </source>
</evidence>
<dbReference type="EMBL" id="FJ940765">
    <property type="protein sequence ID" value="ADA57815.1"/>
    <property type="molecule type" value="Genomic_DNA"/>
</dbReference>
<name>A0A1J0RE84_9VIRU</name>
<sequence length="372" mass="42020">MVRALKPVPHLKFNGRGITRTLHKIFFPKGKKGFKTRVTVTHNIDPSQQPTLAGRLHAALNNLEYGVEGRLLKCIKTPGVSNRSLETITEKVVSTLPDLFPREVAKRIARDICAGKSFSKTRISDVLKGNSTYTYIGSVVDKLVKDAFQARNDDWPLPQLRDEYDIVPISSGVMVTGDPSGIKSCWCNLTGKALKPPVPKGQFHVTEVDAVGYHRASKKLILLEFKVCTSNTLDRNTFRRYVFQTFITELMFRNTFDMCPSHWPRAVDTNAWAFDEKLRRAEEAKVRAWEKKRPSRELQDLLDKLPTAENRRGLAGLESRIVFVNPDSMTIMGMEPVPLNLRCSLGALKVPFTLQTAFPCLPQLCGFKDKWC</sequence>
<accession>A0A1J0RE84</accession>
<reference evidence="5" key="4">
    <citation type="submission" date="2021-02" db="EMBL/GenBank/DDBJ databases">
        <authorList>
            <person name="Vanderplasschen A.F.C."/>
            <person name="Davison A.J."/>
        </authorList>
    </citation>
    <scope>NUCLEOTIDE SEQUENCE</scope>
    <source>
        <strain evidence="2">500138</strain>
        <strain evidence="4">DK-200249</strain>
        <strain evidence="3">DK-2008-50-66-1</strain>
        <strain evidence="5">DK-205223-2</strain>
        <strain evidence="6">DK-206116-1</strain>
        <strain evidence="7">HVA 486123</strain>
        <strain evidence="8">UK N080</strain>
    </source>
</reference>
<dbReference type="EMBL" id="MW580854">
    <property type="protein sequence ID" value="QRM16998.1"/>
    <property type="molecule type" value="Genomic_DNA"/>
</dbReference>
<evidence type="ECO:0000313" key="4">
    <source>
        <dbReference type="EMBL" id="QRM16604.1"/>
    </source>
</evidence>
<dbReference type="EMBL" id="MW580849">
    <property type="protein sequence ID" value="QRM16345.1"/>
    <property type="molecule type" value="Genomic_DNA"/>
</dbReference>
<dbReference type="EMBL" id="MW580852">
    <property type="protein sequence ID" value="QRM16737.1"/>
    <property type="molecule type" value="Genomic_DNA"/>
</dbReference>
<reference evidence="1 9" key="1">
    <citation type="journal article" date="2010" name="J. Gen. Virol.">
        <title>Complete genome sequence and taxonomic position of anguillid herpesvirus 1.</title>
        <authorList>
            <person name="van Beurden S.J."/>
            <person name="Bossers A."/>
            <person name="Voorbergen-Laarman M.H."/>
            <person name="Haenen O.L."/>
            <person name="Peters S."/>
            <person name="Abma-Henkens M.H."/>
            <person name="Peeters B.P."/>
            <person name="Rottier P.J."/>
            <person name="Engelsma M.Y."/>
        </authorList>
    </citation>
    <scope>NUCLEOTIDE SEQUENCE [LARGE SCALE GENOMIC DNA]</scope>
    <source>
        <strain evidence="1">500138</strain>
        <strain evidence="9">Isolate Anguilla anguilla/Netherlands/500138/1998</strain>
    </source>
</reference>
<proteinExistence type="predicted"/>
<dbReference type="EMBL" id="MW580853">
    <property type="protein sequence ID" value="QRM16868.1"/>
    <property type="molecule type" value="Genomic_DNA"/>
</dbReference>
<organism evidence="5">
    <name type="scientific">Anguillid herpesvirus 1</name>
    <dbReference type="NCBI Taxonomy" id="150286"/>
    <lineage>
        <taxon>Viruses</taxon>
        <taxon>Duplodnaviria</taxon>
        <taxon>Heunggongvirae</taxon>
        <taxon>Peploviricota</taxon>
        <taxon>Herviviricetes</taxon>
        <taxon>Herpesvirales</taxon>
        <taxon>Alloherpesviridae</taxon>
        <taxon>Cyvirus</taxon>
        <taxon>Cyvirus anguillidallo1</taxon>
    </lineage>
</organism>
<reference evidence="5" key="3">
    <citation type="journal article" date="2021" name="Microorganisms">
        <title>Genomes of Anguillid Herpesvirus 1 Strains Reveal Evolutionary Disparities and Low Genetic Diversity in the Genus Cyprinivirus.</title>
        <authorList>
            <person name="Donohoe O."/>
            <person name="Zhang H."/>
            <person name="Delrez N."/>
            <person name="Gao Y."/>
            <person name="Suarez N.M."/>
            <person name="Davison A.J."/>
            <person name="Vanderplasschen A."/>
        </authorList>
    </citation>
    <scope>NUCLEOTIDE SEQUENCE</scope>
    <source>
        <strain evidence="2">500138</strain>
        <strain evidence="4">DK-200249</strain>
        <strain evidence="3">DK-2008-50-66-1</strain>
        <strain evidence="5">DK-205223-2</strain>
        <strain evidence="6">DK-206116-1</strain>
        <strain evidence="7">HVA 486123</strain>
        <strain evidence="8">UK N080</strain>
    </source>
</reference>
<accession>D2E8A3</accession>
<protein>
    <submittedName>
        <fullName evidence="5">Protein Allo60</fullName>
    </submittedName>
</protein>
<evidence type="ECO:0000313" key="5">
    <source>
        <dbReference type="EMBL" id="QRM16737.1"/>
    </source>
</evidence>
<dbReference type="OrthoDB" id="12747at10239"/>
<dbReference type="EMBL" id="MW580851">
    <property type="protein sequence ID" value="QRM16604.1"/>
    <property type="molecule type" value="Genomic_DNA"/>
</dbReference>
<evidence type="ECO:0000313" key="1">
    <source>
        <dbReference type="EMBL" id="ADA57815.1"/>
    </source>
</evidence>
<evidence type="ECO:0000313" key="6">
    <source>
        <dbReference type="EMBL" id="QRM16868.1"/>
    </source>
</evidence>
<dbReference type="GeneID" id="8683484"/>
<reference evidence="1" key="2">
    <citation type="submission" date="2012-05" db="EMBL/GenBank/DDBJ databases">
        <authorList>
            <person name="van Beurden S.J."/>
            <person name="Gatherer D."/>
            <person name="Tuzi K."/>
            <person name="Herzyk P."/>
            <person name="Galbraith J."/>
            <person name="Peeters B.P.H."/>
            <person name="Rottier P.J.M."/>
            <person name="Engelsma M.Y."/>
            <person name="Davison A.J."/>
        </authorList>
    </citation>
    <scope>NUCLEOTIDE SEQUENCE</scope>
    <source>
        <strain evidence="1">500138</strain>
    </source>
</reference>
<dbReference type="Proteomes" id="UP000011239">
    <property type="component" value="Segment"/>
</dbReference>
<evidence type="ECO:0000313" key="8">
    <source>
        <dbReference type="EMBL" id="QRM17129.1"/>
    </source>
</evidence>
<keyword evidence="9" id="KW-1185">Reference proteome</keyword>
<dbReference type="EMBL" id="MW580855">
    <property type="protein sequence ID" value="QRM17129.1"/>
    <property type="molecule type" value="Genomic_DNA"/>
</dbReference>
<evidence type="ECO:0000313" key="3">
    <source>
        <dbReference type="EMBL" id="QRM16475.1"/>
    </source>
</evidence>
<dbReference type="EMBL" id="MW580850">
    <property type="protein sequence ID" value="QRM16475.1"/>
    <property type="molecule type" value="Genomic_DNA"/>
</dbReference>
<gene>
    <name evidence="5" type="primary">ORF52</name>
    <name evidence="1" type="ORF">AngHV1_ORF52</name>
</gene>